<accession>A0A0A9GZR7</accession>
<keyword evidence="1" id="KW-0732">Signal</keyword>
<dbReference type="EMBL" id="GBRH01169825">
    <property type="protein sequence ID" value="JAE28071.1"/>
    <property type="molecule type" value="Transcribed_RNA"/>
</dbReference>
<reference evidence="2" key="2">
    <citation type="journal article" date="2015" name="Data Brief">
        <title>Shoot transcriptome of the giant reed, Arundo donax.</title>
        <authorList>
            <person name="Barrero R.A."/>
            <person name="Guerrero F.D."/>
            <person name="Moolhuijzen P."/>
            <person name="Goolsby J.A."/>
            <person name="Tidwell J."/>
            <person name="Bellgard S.E."/>
            <person name="Bellgard M.I."/>
        </authorList>
    </citation>
    <scope>NUCLEOTIDE SEQUENCE</scope>
    <source>
        <tissue evidence="2">Shoot tissue taken approximately 20 cm above the soil surface</tissue>
    </source>
</reference>
<organism evidence="2">
    <name type="scientific">Arundo donax</name>
    <name type="common">Giant reed</name>
    <name type="synonym">Donax arundinaceus</name>
    <dbReference type="NCBI Taxonomy" id="35708"/>
    <lineage>
        <taxon>Eukaryota</taxon>
        <taxon>Viridiplantae</taxon>
        <taxon>Streptophyta</taxon>
        <taxon>Embryophyta</taxon>
        <taxon>Tracheophyta</taxon>
        <taxon>Spermatophyta</taxon>
        <taxon>Magnoliopsida</taxon>
        <taxon>Liliopsida</taxon>
        <taxon>Poales</taxon>
        <taxon>Poaceae</taxon>
        <taxon>PACMAD clade</taxon>
        <taxon>Arundinoideae</taxon>
        <taxon>Arundineae</taxon>
        <taxon>Arundo</taxon>
    </lineage>
</organism>
<protein>
    <submittedName>
        <fullName evidence="2">Uncharacterized protein</fullName>
    </submittedName>
</protein>
<proteinExistence type="predicted"/>
<feature type="signal peptide" evidence="1">
    <location>
        <begin position="1"/>
        <end position="24"/>
    </location>
</feature>
<feature type="chain" id="PRO_5002062800" evidence="1">
    <location>
        <begin position="25"/>
        <end position="58"/>
    </location>
</feature>
<dbReference type="AlphaFoldDB" id="A0A0A9GZR7"/>
<evidence type="ECO:0000256" key="1">
    <source>
        <dbReference type="SAM" id="SignalP"/>
    </source>
</evidence>
<name>A0A0A9GZR7_ARUDO</name>
<evidence type="ECO:0000313" key="2">
    <source>
        <dbReference type="EMBL" id="JAE28071.1"/>
    </source>
</evidence>
<sequence length="58" mass="7011">MKSIQLSFIFQSLLFGVQYFHLWCSHPPQSYDLPWEDRMALTEQLRLEFVQFLSDETI</sequence>
<reference evidence="2" key="1">
    <citation type="submission" date="2014-09" db="EMBL/GenBank/DDBJ databases">
        <authorList>
            <person name="Magalhaes I.L.F."/>
            <person name="Oliveira U."/>
            <person name="Santos F.R."/>
            <person name="Vidigal T.H.D.A."/>
            <person name="Brescovit A.D."/>
            <person name="Santos A.J."/>
        </authorList>
    </citation>
    <scope>NUCLEOTIDE SEQUENCE</scope>
    <source>
        <tissue evidence="2">Shoot tissue taken approximately 20 cm above the soil surface</tissue>
    </source>
</reference>